<comment type="caution">
    <text evidence="1">The sequence shown here is derived from an EMBL/GenBank/DDBJ whole genome shotgun (WGS) entry which is preliminary data.</text>
</comment>
<dbReference type="RefSeq" id="WP_163994529.1">
    <property type="nucleotide sequence ID" value="NZ_WUEY01000040.1"/>
</dbReference>
<sequence length="71" mass="8434">MELHERRKSYERKIVEHREYLRSMEEKAIRHFRQEGDGPLAEVTEEIKAEYHRHIATYAALIAEIDAILGV</sequence>
<accession>A0A6L9UFR3</accession>
<proteinExistence type="predicted"/>
<reference evidence="1 2" key="1">
    <citation type="submission" date="2019-12" db="EMBL/GenBank/DDBJ databases">
        <title>Rhizobium genotypes associated with high levels of biological nitrogen fixation by grain legumes in a temperate-maritime cropping system.</title>
        <authorList>
            <person name="Maluk M."/>
            <person name="Francesc Ferrando Molina F."/>
            <person name="Lopez Del Egido L."/>
            <person name="Lafos M."/>
            <person name="Langarica-Fuentes A."/>
            <person name="Gebre Yohannes G."/>
            <person name="Young M.W."/>
            <person name="Martin P."/>
            <person name="Gantlett R."/>
            <person name="Kenicer G."/>
            <person name="Hawes C."/>
            <person name="Begg G.S."/>
            <person name="Quilliam R.S."/>
            <person name="Squire G.R."/>
            <person name="Poole P.S."/>
            <person name="Young P.W."/>
            <person name="Iannetta P.M."/>
            <person name="James E.K."/>
        </authorList>
    </citation>
    <scope>NUCLEOTIDE SEQUENCE [LARGE SCALE GENOMIC DNA]</scope>
    <source>
        <strain evidence="1 2">JHI1118</strain>
    </source>
</reference>
<gene>
    <name evidence="1" type="ORF">GR212_35375</name>
</gene>
<dbReference type="AlphaFoldDB" id="A0A6L9UFR3"/>
<name>A0A6L9UFR3_9HYPH</name>
<evidence type="ECO:0000313" key="2">
    <source>
        <dbReference type="Proteomes" id="UP000483035"/>
    </source>
</evidence>
<protein>
    <submittedName>
        <fullName evidence="1">Uncharacterized protein</fullName>
    </submittedName>
</protein>
<dbReference type="EMBL" id="WUEY01000040">
    <property type="protein sequence ID" value="NEI74825.1"/>
    <property type="molecule type" value="Genomic_DNA"/>
</dbReference>
<dbReference type="Proteomes" id="UP000483035">
    <property type="component" value="Unassembled WGS sequence"/>
</dbReference>
<evidence type="ECO:0000313" key="1">
    <source>
        <dbReference type="EMBL" id="NEI74825.1"/>
    </source>
</evidence>
<organism evidence="1 2">
    <name type="scientific">Rhizobium lusitanum</name>
    <dbReference type="NCBI Taxonomy" id="293958"/>
    <lineage>
        <taxon>Bacteria</taxon>
        <taxon>Pseudomonadati</taxon>
        <taxon>Pseudomonadota</taxon>
        <taxon>Alphaproteobacteria</taxon>
        <taxon>Hyphomicrobiales</taxon>
        <taxon>Rhizobiaceae</taxon>
        <taxon>Rhizobium/Agrobacterium group</taxon>
        <taxon>Rhizobium</taxon>
    </lineage>
</organism>